<evidence type="ECO:0000313" key="1">
    <source>
        <dbReference type="EMBL" id="CAB4184858.1"/>
    </source>
</evidence>
<dbReference type="PROSITE" id="PS51257">
    <property type="entry name" value="PROKAR_LIPOPROTEIN"/>
    <property type="match status" value="1"/>
</dbReference>
<reference evidence="1" key="1">
    <citation type="submission" date="2020-05" db="EMBL/GenBank/DDBJ databases">
        <authorList>
            <person name="Chiriac C."/>
            <person name="Salcher M."/>
            <person name="Ghai R."/>
            <person name="Kavagutti S V."/>
        </authorList>
    </citation>
    <scope>NUCLEOTIDE SEQUENCE</scope>
</reference>
<accession>A0A6J5QV80</accession>
<organism evidence="1">
    <name type="scientific">uncultured Caudovirales phage</name>
    <dbReference type="NCBI Taxonomy" id="2100421"/>
    <lineage>
        <taxon>Viruses</taxon>
        <taxon>Duplodnaviria</taxon>
        <taxon>Heunggongvirae</taxon>
        <taxon>Uroviricota</taxon>
        <taxon>Caudoviricetes</taxon>
        <taxon>Peduoviridae</taxon>
        <taxon>Maltschvirus</taxon>
        <taxon>Maltschvirus maltsch</taxon>
    </lineage>
</organism>
<name>A0A6J5QV80_9CAUD</name>
<gene>
    <name evidence="1" type="ORF">UFOVP1122_39</name>
</gene>
<dbReference type="EMBL" id="LR797061">
    <property type="protein sequence ID" value="CAB4184858.1"/>
    <property type="molecule type" value="Genomic_DNA"/>
</dbReference>
<proteinExistence type="predicted"/>
<sequence>MKWVILSVQAPPVVLAFVAACNEPDKAKREPLVAAAIVAAYRLIEPLLGSKPGALKVRAVIDEFLPQIAAKFGA</sequence>
<protein>
    <submittedName>
        <fullName evidence="1">Uncharacterized protein</fullName>
    </submittedName>
</protein>